<accession>A0A934HW12</accession>
<comment type="caution">
    <text evidence="3">The sequence shown here is derived from an EMBL/GenBank/DDBJ whole genome shotgun (WGS) entry which is preliminary data.</text>
</comment>
<dbReference type="AlphaFoldDB" id="A0A934HW12"/>
<keyword evidence="4" id="KW-1185">Reference proteome</keyword>
<sequence length="255" mass="28673">MNQDFSNNLANTEIEPSNKKSKRKTRLATTAGILVIIAMSIYGFKIIEDQKEEAAQKYITSISQKLIDNTAVKTNSAEKKDYGKLAPLVNIANEDVDKIISLDKNLKKELDSNMFKNNMSTNEFIGSPAAIEQSRKKISSLNSSLAKYEAGIKENKTNIDKKLGQYKGIDTEFEKKLINDYNALRKENYDKDMKELNSAKSLVAAMDKYLEFLQSKEGQYVISGGVINFYSQSDVEECNKLAGNVTELSKQFKTK</sequence>
<keyword evidence="2" id="KW-0812">Transmembrane</keyword>
<evidence type="ECO:0000313" key="3">
    <source>
        <dbReference type="EMBL" id="MBI6871360.1"/>
    </source>
</evidence>
<reference evidence="3" key="1">
    <citation type="submission" date="2020-12" db="EMBL/GenBank/DDBJ databases">
        <title>Clostridium thailandense sp. nov., a novel acetogenic bacterium isolated from peat land soil in Thailand.</title>
        <authorList>
            <person name="Chaikitkaew S."/>
            <person name="Birkeland N.K."/>
        </authorList>
    </citation>
    <scope>NUCLEOTIDE SEQUENCE</scope>
    <source>
        <strain evidence="3">DSM 17425</strain>
    </source>
</reference>
<feature type="compositionally biased region" description="Polar residues" evidence="1">
    <location>
        <begin position="1"/>
        <end position="15"/>
    </location>
</feature>
<feature type="transmembrane region" description="Helical" evidence="2">
    <location>
        <begin position="27"/>
        <end position="44"/>
    </location>
</feature>
<feature type="region of interest" description="Disordered" evidence="1">
    <location>
        <begin position="1"/>
        <end position="23"/>
    </location>
</feature>
<evidence type="ECO:0000313" key="4">
    <source>
        <dbReference type="Proteomes" id="UP000622687"/>
    </source>
</evidence>
<dbReference type="EMBL" id="JAEEGB010000003">
    <property type="protein sequence ID" value="MBI6871360.1"/>
    <property type="molecule type" value="Genomic_DNA"/>
</dbReference>
<protein>
    <submittedName>
        <fullName evidence="3">Uncharacterized protein</fullName>
    </submittedName>
</protein>
<name>A0A934HW12_9CLOT</name>
<organism evidence="3 4">
    <name type="scientific">Clostridium aciditolerans</name>
    <dbReference type="NCBI Taxonomy" id="339861"/>
    <lineage>
        <taxon>Bacteria</taxon>
        <taxon>Bacillati</taxon>
        <taxon>Bacillota</taxon>
        <taxon>Clostridia</taxon>
        <taxon>Eubacteriales</taxon>
        <taxon>Clostridiaceae</taxon>
        <taxon>Clostridium</taxon>
    </lineage>
</organism>
<dbReference type="Proteomes" id="UP000622687">
    <property type="component" value="Unassembled WGS sequence"/>
</dbReference>
<proteinExistence type="predicted"/>
<gene>
    <name evidence="3" type="ORF">I6U51_01400</name>
</gene>
<evidence type="ECO:0000256" key="1">
    <source>
        <dbReference type="SAM" id="MobiDB-lite"/>
    </source>
</evidence>
<keyword evidence="2" id="KW-1133">Transmembrane helix</keyword>
<dbReference type="RefSeq" id="WP_211140824.1">
    <property type="nucleotide sequence ID" value="NZ_JAEEGB010000003.1"/>
</dbReference>
<keyword evidence="2" id="KW-0472">Membrane</keyword>
<evidence type="ECO:0000256" key="2">
    <source>
        <dbReference type="SAM" id="Phobius"/>
    </source>
</evidence>